<keyword evidence="2" id="KW-0677">Repeat</keyword>
<dbReference type="AlphaFoldDB" id="D0A8C6"/>
<name>D0A8C6_TRYB9</name>
<reference evidence="4" key="1">
    <citation type="journal article" date="2010" name="PLoS Negl. Trop. Dis.">
        <title>The genome sequence of Trypanosoma brucei gambiense, causative agent of chronic human african trypanosomiasis.</title>
        <authorList>
            <person name="Jackson A.P."/>
            <person name="Sanders M."/>
            <person name="Berry A."/>
            <person name="McQuillan J."/>
            <person name="Aslett M.A."/>
            <person name="Quail M.A."/>
            <person name="Chukualim B."/>
            <person name="Capewell P."/>
            <person name="MacLeod A."/>
            <person name="Melville S.E."/>
            <person name="Gibson W."/>
            <person name="Barry J.D."/>
            <person name="Berriman M."/>
            <person name="Hertz-Fowler C."/>
        </authorList>
    </citation>
    <scope>NUCLEOTIDE SEQUENCE [LARGE SCALE GENOMIC DNA]</scope>
    <source>
        <strain evidence="4">MHOM/CI/86/DAL972</strain>
    </source>
</reference>
<sequence>MEWVPCTEQTGSVGCREGHCATSLQEKSAGEEWVLVVGGYCEGERDGAVMAARADGLPMLRWVRLDKPNMTWFECDGASLTHVTGDTAYFFGGLNEHMNHSNQLLCLSLHQGQQGDLSLDVVKVETTGDVPLPRARHSAGSAGRYFVVFGGETEDAEQNNDGYILDTDTMVWTRIPTGHQVPNPRLLAGPLVFYSPHECILYGGAHFVNGDIRSMSDVWNLHIPLGGTWFKVSDGDGAPACRFPRSNGHAGGVLGRVRGETVVVFVGGKDAAEGCDRVKQVQPPKSAEDKFHLRLVDPVLAGGEGPHWRYTPAAVDTRRGVLLLGGQCRHPQEVAAFLLKQTGVTLQR</sequence>
<dbReference type="EMBL" id="FN554974">
    <property type="protein sequence ID" value="CBH17927.1"/>
    <property type="molecule type" value="Genomic_DNA"/>
</dbReference>
<dbReference type="KEGG" id="tbg:TbgDal_XI10460"/>
<dbReference type="GeneID" id="23866184"/>
<evidence type="ECO:0000256" key="2">
    <source>
        <dbReference type="ARBA" id="ARBA00022737"/>
    </source>
</evidence>
<gene>
    <name evidence="3" type="ORF">TbgDal_XI10460</name>
</gene>
<dbReference type="Pfam" id="PF24681">
    <property type="entry name" value="Kelch_KLHDC2_KLHL20_DRC7"/>
    <property type="match status" value="1"/>
</dbReference>
<evidence type="ECO:0000256" key="1">
    <source>
        <dbReference type="ARBA" id="ARBA00022441"/>
    </source>
</evidence>
<dbReference type="Gene3D" id="2.120.10.80">
    <property type="entry name" value="Kelch-type beta propeller"/>
    <property type="match status" value="1"/>
</dbReference>
<proteinExistence type="predicted"/>
<organism evidence="3 4">
    <name type="scientific">Trypanosoma brucei gambiense (strain MHOM/CI/86/DAL972)</name>
    <dbReference type="NCBI Taxonomy" id="679716"/>
    <lineage>
        <taxon>Eukaryota</taxon>
        <taxon>Discoba</taxon>
        <taxon>Euglenozoa</taxon>
        <taxon>Kinetoplastea</taxon>
        <taxon>Metakinetoplastina</taxon>
        <taxon>Trypanosomatida</taxon>
        <taxon>Trypanosomatidae</taxon>
        <taxon>Trypanosoma</taxon>
    </lineage>
</organism>
<dbReference type="PANTHER" id="PTHR46093:SF18">
    <property type="entry name" value="FIBRONECTIN TYPE-III DOMAIN-CONTAINING PROTEIN"/>
    <property type="match status" value="1"/>
</dbReference>
<evidence type="ECO:0000313" key="3">
    <source>
        <dbReference type="EMBL" id="CBH17927.1"/>
    </source>
</evidence>
<dbReference type="VEuPathDB" id="TriTrypDB:Tbg972.11.10460"/>
<protein>
    <submittedName>
        <fullName evidence="3">Uncharacterized protein</fullName>
    </submittedName>
</protein>
<dbReference type="PANTHER" id="PTHR46093">
    <property type="entry name" value="ACYL-COA-BINDING DOMAIN-CONTAINING PROTEIN 5"/>
    <property type="match status" value="1"/>
</dbReference>
<dbReference type="InterPro" id="IPR015915">
    <property type="entry name" value="Kelch-typ_b-propeller"/>
</dbReference>
<dbReference type="SUPFAM" id="SSF117281">
    <property type="entry name" value="Kelch motif"/>
    <property type="match status" value="1"/>
</dbReference>
<dbReference type="OrthoDB" id="10250130at2759"/>
<accession>D0A8C6</accession>
<dbReference type="Proteomes" id="UP000002316">
    <property type="component" value="Chromosome 11"/>
</dbReference>
<keyword evidence="1" id="KW-0880">Kelch repeat</keyword>
<dbReference type="RefSeq" id="XP_011780191.1">
    <property type="nucleotide sequence ID" value="XM_011781889.1"/>
</dbReference>
<evidence type="ECO:0000313" key="4">
    <source>
        <dbReference type="Proteomes" id="UP000002316"/>
    </source>
</evidence>